<evidence type="ECO:0000259" key="6">
    <source>
        <dbReference type="PROSITE" id="PS50111"/>
    </source>
</evidence>
<dbReference type="PANTHER" id="PTHR32089:SF70">
    <property type="entry name" value="ENERGY TAXIS MODULATING METHYL ACCEPTING SENSORY TRANSDUCER"/>
    <property type="match status" value="1"/>
</dbReference>
<sequence>MDKLSLAMIFRRSQPVAELAEIERLKAENARLEQNLSNMEQQLHTAYTDAEVLASKVAVERKLVENFFHSLEMLDSVRMDVAASATEVGHEKERLEGTLSEFSLISSTLTHCVSVLQTLAGKSESMNQSIEELSNSASEIQTFVTQIQSIAEQTNLLALNAAIEAARAGEQGRGFAVVADEVRALAARSADASKQISTLTQETSQQTDTTRQYIAQSHTETLDVSESATKINQSVHEISAMASGMAKAISTVSLSTFVQTVKLDHLVWKVNVYKAIRTENTQQAGQLADHHQCRLGKWYYEGDGKALYASFPEFKKLEAPHARVHESGIEALKASEKGDSQTLINTLQIMEDASVDVFECLNALKARITQM</sequence>
<feature type="coiled-coil region" evidence="5">
    <location>
        <begin position="22"/>
        <end position="49"/>
    </location>
</feature>
<dbReference type="InterPro" id="IPR004090">
    <property type="entry name" value="Chemotax_Me-accpt_rcpt"/>
</dbReference>
<comment type="similarity">
    <text evidence="3">Belongs to the methyl-accepting chemotaxis (MCP) protein family.</text>
</comment>
<comment type="caution">
    <text evidence="7">The sequence shown here is derived from an EMBL/GenBank/DDBJ whole genome shotgun (WGS) entry which is preliminary data.</text>
</comment>
<evidence type="ECO:0000313" key="7">
    <source>
        <dbReference type="EMBL" id="PRO75562.1"/>
    </source>
</evidence>
<dbReference type="Proteomes" id="UP000238949">
    <property type="component" value="Unassembled WGS sequence"/>
</dbReference>
<evidence type="ECO:0000313" key="8">
    <source>
        <dbReference type="Proteomes" id="UP000238949"/>
    </source>
</evidence>
<evidence type="ECO:0000256" key="5">
    <source>
        <dbReference type="SAM" id="Coils"/>
    </source>
</evidence>
<protein>
    <submittedName>
        <fullName evidence="7">Chemotaxis protein</fullName>
    </submittedName>
</protein>
<dbReference type="GO" id="GO:0016020">
    <property type="term" value="C:membrane"/>
    <property type="evidence" value="ECO:0007669"/>
    <property type="project" value="UniProtKB-SubCell"/>
</dbReference>
<dbReference type="InterPro" id="IPR025991">
    <property type="entry name" value="Chemoreceptor_zinc-bind_dom"/>
</dbReference>
<dbReference type="AlphaFoldDB" id="A0A2S9VGG4"/>
<evidence type="ECO:0000256" key="4">
    <source>
        <dbReference type="PROSITE-ProRule" id="PRU00284"/>
    </source>
</evidence>
<dbReference type="EMBL" id="PVNP01000003">
    <property type="protein sequence ID" value="PRO75562.1"/>
    <property type="molecule type" value="Genomic_DNA"/>
</dbReference>
<keyword evidence="8" id="KW-1185">Reference proteome</keyword>
<name>A0A2S9VGG4_9ALTE</name>
<dbReference type="SUPFAM" id="SSF58104">
    <property type="entry name" value="Methyl-accepting chemotaxis protein (MCP) signaling domain"/>
    <property type="match status" value="1"/>
</dbReference>
<dbReference type="InterPro" id="IPR004089">
    <property type="entry name" value="MCPsignal_dom"/>
</dbReference>
<dbReference type="Pfam" id="PF13682">
    <property type="entry name" value="CZB"/>
    <property type="match status" value="1"/>
</dbReference>
<reference evidence="8" key="1">
    <citation type="journal article" date="2020" name="Int. J. Syst. Evol. Microbiol.">
        <title>Alteromonas alba sp. nov., a marine bacterium isolated from the seawater of the West Pacific Ocean.</title>
        <authorList>
            <person name="Sun C."/>
            <person name="Wu Y.-H."/>
            <person name="Xamxidin M."/>
            <person name="Cheng H."/>
            <person name="Xu X.-W."/>
        </authorList>
    </citation>
    <scope>NUCLEOTIDE SEQUENCE [LARGE SCALE GENOMIC DNA]</scope>
    <source>
        <strain evidence="8">190</strain>
    </source>
</reference>
<dbReference type="PROSITE" id="PS50111">
    <property type="entry name" value="CHEMOTAXIS_TRANSDUC_2"/>
    <property type="match status" value="1"/>
</dbReference>
<comment type="subcellular location">
    <subcellularLocation>
        <location evidence="1">Membrane</location>
    </subcellularLocation>
</comment>
<evidence type="ECO:0000256" key="1">
    <source>
        <dbReference type="ARBA" id="ARBA00004370"/>
    </source>
</evidence>
<gene>
    <name evidence="7" type="ORF">C6Y40_00220</name>
</gene>
<dbReference type="GO" id="GO:0007165">
    <property type="term" value="P:signal transduction"/>
    <property type="evidence" value="ECO:0007669"/>
    <property type="project" value="UniProtKB-KW"/>
</dbReference>
<dbReference type="Pfam" id="PF00015">
    <property type="entry name" value="MCPsignal"/>
    <property type="match status" value="1"/>
</dbReference>
<organism evidence="7 8">
    <name type="scientific">Alteromonas alba</name>
    <dbReference type="NCBI Taxonomy" id="2079529"/>
    <lineage>
        <taxon>Bacteria</taxon>
        <taxon>Pseudomonadati</taxon>
        <taxon>Pseudomonadota</taxon>
        <taxon>Gammaproteobacteria</taxon>
        <taxon>Alteromonadales</taxon>
        <taxon>Alteromonadaceae</taxon>
        <taxon>Alteromonas/Salinimonas group</taxon>
        <taxon>Alteromonas</taxon>
    </lineage>
</organism>
<dbReference type="OrthoDB" id="9808588at2"/>
<dbReference type="GO" id="GO:0006935">
    <property type="term" value="P:chemotaxis"/>
    <property type="evidence" value="ECO:0007669"/>
    <property type="project" value="InterPro"/>
</dbReference>
<keyword evidence="2 4" id="KW-0807">Transducer</keyword>
<feature type="domain" description="Methyl-accepting transducer" evidence="6">
    <location>
        <begin position="35"/>
        <end position="259"/>
    </location>
</feature>
<dbReference type="PRINTS" id="PR00260">
    <property type="entry name" value="CHEMTRNSDUCR"/>
</dbReference>
<dbReference type="Gene3D" id="1.20.120.30">
    <property type="entry name" value="Aspartate receptor, ligand-binding domain"/>
    <property type="match status" value="1"/>
</dbReference>
<proteinExistence type="inferred from homology"/>
<dbReference type="GO" id="GO:0004888">
    <property type="term" value="F:transmembrane signaling receptor activity"/>
    <property type="evidence" value="ECO:0007669"/>
    <property type="project" value="InterPro"/>
</dbReference>
<evidence type="ECO:0000256" key="2">
    <source>
        <dbReference type="ARBA" id="ARBA00023224"/>
    </source>
</evidence>
<accession>A0A2S9VGG4</accession>
<dbReference type="Gene3D" id="6.10.250.3200">
    <property type="match status" value="1"/>
</dbReference>
<evidence type="ECO:0000256" key="3">
    <source>
        <dbReference type="ARBA" id="ARBA00029447"/>
    </source>
</evidence>
<keyword evidence="5" id="KW-0175">Coiled coil</keyword>
<dbReference type="SMART" id="SM00283">
    <property type="entry name" value="MA"/>
    <property type="match status" value="1"/>
</dbReference>
<dbReference type="PANTHER" id="PTHR32089">
    <property type="entry name" value="METHYL-ACCEPTING CHEMOTAXIS PROTEIN MCPB"/>
    <property type="match status" value="1"/>
</dbReference>